<dbReference type="InterPro" id="IPR014729">
    <property type="entry name" value="Rossmann-like_a/b/a_fold"/>
</dbReference>
<keyword evidence="3" id="KW-1185">Reference proteome</keyword>
<gene>
    <name evidence="2" type="ORF">OLC1_LOCUS7187</name>
</gene>
<dbReference type="Pfam" id="PF00582">
    <property type="entry name" value="Usp"/>
    <property type="match status" value="1"/>
</dbReference>
<dbReference type="PANTHER" id="PTHR47000:SF1">
    <property type="entry name" value="ADENINE NUCLEOTIDE ALPHA HYDROLASES-LIKE SUPERFAMILY PROTEIN"/>
    <property type="match status" value="1"/>
</dbReference>
<protein>
    <submittedName>
        <fullName evidence="2">OLC1v1032573C1</fullName>
    </submittedName>
</protein>
<feature type="domain" description="UspA" evidence="1">
    <location>
        <begin position="67"/>
        <end position="214"/>
    </location>
</feature>
<dbReference type="PANTHER" id="PTHR47000">
    <property type="entry name" value="ADENINE NUCLEOTIDE ALPHA HYDROLASES-LIKE SUPERFAMILY PROTEIN"/>
    <property type="match status" value="1"/>
</dbReference>
<dbReference type="Gene3D" id="3.40.50.620">
    <property type="entry name" value="HUPs"/>
    <property type="match status" value="1"/>
</dbReference>
<dbReference type="AlphaFoldDB" id="A0AAV1CM14"/>
<dbReference type="InterPro" id="IPR006016">
    <property type="entry name" value="UspA"/>
</dbReference>
<dbReference type="Proteomes" id="UP001161247">
    <property type="component" value="Chromosome 2"/>
</dbReference>
<name>A0AAV1CM14_OLDCO</name>
<dbReference type="SUPFAM" id="SSF52402">
    <property type="entry name" value="Adenine nucleotide alpha hydrolases-like"/>
    <property type="match status" value="1"/>
</dbReference>
<proteinExistence type="predicted"/>
<evidence type="ECO:0000313" key="3">
    <source>
        <dbReference type="Proteomes" id="UP001161247"/>
    </source>
</evidence>
<evidence type="ECO:0000313" key="2">
    <source>
        <dbReference type="EMBL" id="CAI9096426.1"/>
    </source>
</evidence>
<evidence type="ECO:0000259" key="1">
    <source>
        <dbReference type="Pfam" id="PF00582"/>
    </source>
</evidence>
<reference evidence="2" key="1">
    <citation type="submission" date="2023-03" db="EMBL/GenBank/DDBJ databases">
        <authorList>
            <person name="Julca I."/>
        </authorList>
    </citation>
    <scope>NUCLEOTIDE SEQUENCE</scope>
</reference>
<dbReference type="CDD" id="cd00293">
    <property type="entry name" value="USP-like"/>
    <property type="match status" value="1"/>
</dbReference>
<accession>A0AAV1CM14</accession>
<sequence>MGRIGATIPGFCLNRIRPLVRIRSPIVHFKNHFDDDDHHQKEHEKASIKVNVNVDVKEASVSNVVGRKIMVVIDSSAEAKNALHWALTHTVQSHDALILLYVTKVSSNPGNECNKDINPRVSQFLSCMKILCQQKRPEVKVEVSVAQGKEKGAAIVEEAKRQGISLLVLGQKKGFNTTWRLVMMWATGNNKITSGGGMVEYCIQNATCMAIAVRRKSKKLGGYLITTKRQKDFWLLA</sequence>
<organism evidence="2 3">
    <name type="scientific">Oldenlandia corymbosa var. corymbosa</name>
    <dbReference type="NCBI Taxonomy" id="529605"/>
    <lineage>
        <taxon>Eukaryota</taxon>
        <taxon>Viridiplantae</taxon>
        <taxon>Streptophyta</taxon>
        <taxon>Embryophyta</taxon>
        <taxon>Tracheophyta</taxon>
        <taxon>Spermatophyta</taxon>
        <taxon>Magnoliopsida</taxon>
        <taxon>eudicotyledons</taxon>
        <taxon>Gunneridae</taxon>
        <taxon>Pentapetalae</taxon>
        <taxon>asterids</taxon>
        <taxon>lamiids</taxon>
        <taxon>Gentianales</taxon>
        <taxon>Rubiaceae</taxon>
        <taxon>Rubioideae</taxon>
        <taxon>Spermacoceae</taxon>
        <taxon>Hedyotis-Oldenlandia complex</taxon>
        <taxon>Oldenlandia</taxon>
    </lineage>
</organism>
<dbReference type="EMBL" id="OX459119">
    <property type="protein sequence ID" value="CAI9096426.1"/>
    <property type="molecule type" value="Genomic_DNA"/>
</dbReference>